<dbReference type="EMBL" id="GL945428">
    <property type="protein sequence ID" value="EGO30114.1"/>
    <property type="molecule type" value="Genomic_DNA"/>
</dbReference>
<feature type="compositionally biased region" description="Basic residues" evidence="1">
    <location>
        <begin position="209"/>
        <end position="218"/>
    </location>
</feature>
<dbReference type="OrthoDB" id="74813at2759"/>
<evidence type="ECO:0000313" key="2">
    <source>
        <dbReference type="EMBL" id="EGO30114.1"/>
    </source>
</evidence>
<feature type="region of interest" description="Disordered" evidence="1">
    <location>
        <begin position="91"/>
        <end position="238"/>
    </location>
</feature>
<dbReference type="GeneID" id="18813772"/>
<dbReference type="RefSeq" id="XP_007311998.1">
    <property type="nucleotide sequence ID" value="XM_007311936.1"/>
</dbReference>
<feature type="compositionally biased region" description="Low complexity" evidence="1">
    <location>
        <begin position="122"/>
        <end position="151"/>
    </location>
</feature>
<feature type="compositionally biased region" description="Basic and acidic residues" evidence="1">
    <location>
        <begin position="160"/>
        <end position="188"/>
    </location>
</feature>
<gene>
    <name evidence="2" type="ORF">SERLADRAFT_431589</name>
</gene>
<organism>
    <name type="scientific">Serpula lacrymans var. lacrymans (strain S7.9)</name>
    <name type="common">Dry rot fungus</name>
    <dbReference type="NCBI Taxonomy" id="578457"/>
    <lineage>
        <taxon>Eukaryota</taxon>
        <taxon>Fungi</taxon>
        <taxon>Dikarya</taxon>
        <taxon>Basidiomycota</taxon>
        <taxon>Agaricomycotina</taxon>
        <taxon>Agaricomycetes</taxon>
        <taxon>Agaricomycetidae</taxon>
        <taxon>Boletales</taxon>
        <taxon>Coniophorineae</taxon>
        <taxon>Serpulaceae</taxon>
        <taxon>Serpula</taxon>
    </lineage>
</organism>
<reference evidence="2" key="1">
    <citation type="submission" date="2011-04" db="EMBL/GenBank/DDBJ databases">
        <title>Evolution of plant cell wall degrading machinery underlies the functional diversity of forest fungi.</title>
        <authorList>
            <consortium name="US DOE Joint Genome Institute (JGI-PGF)"/>
            <person name="Eastwood D.C."/>
            <person name="Floudas D."/>
            <person name="Binder M."/>
            <person name="Majcherczyk A."/>
            <person name="Schneider P."/>
            <person name="Aerts A."/>
            <person name="Asiegbu F.O."/>
            <person name="Baker S.E."/>
            <person name="Barry K."/>
            <person name="Bendiksby M."/>
            <person name="Blumentritt M."/>
            <person name="Coutinho P.M."/>
            <person name="Cullen D."/>
            <person name="Cullen D."/>
            <person name="Gathman A."/>
            <person name="Goodell B."/>
            <person name="Henrissat B."/>
            <person name="Ihrmark K."/>
            <person name="Kauserud H."/>
            <person name="Kohler A."/>
            <person name="LaButti K."/>
            <person name="Lapidus A."/>
            <person name="Lavin J.L."/>
            <person name="Lee Y.-H."/>
            <person name="Lindquist E."/>
            <person name="Lilly W."/>
            <person name="Lucas S."/>
            <person name="Morin E."/>
            <person name="Murat C."/>
            <person name="Oguiza J.A."/>
            <person name="Park J."/>
            <person name="Pisabarro A.G."/>
            <person name="Riley R."/>
            <person name="Rosling A."/>
            <person name="Salamov A."/>
            <person name="Schmidt O."/>
            <person name="Schmutz J."/>
            <person name="Skrede I."/>
            <person name="Stenlid J."/>
            <person name="Wiebenga A."/>
            <person name="Xie X."/>
            <person name="Kues U."/>
            <person name="Hibbett D.S."/>
            <person name="Hoffmeister D."/>
            <person name="Hogberg N."/>
            <person name="Martin F."/>
            <person name="Grigoriev I.V."/>
            <person name="Watkinson S.C."/>
        </authorList>
    </citation>
    <scope>NUCLEOTIDE SEQUENCE</scope>
    <source>
        <strain evidence="2">S7.9</strain>
    </source>
</reference>
<evidence type="ECO:0000256" key="1">
    <source>
        <dbReference type="SAM" id="MobiDB-lite"/>
    </source>
</evidence>
<sequence>MRFKICTSPPLPDLKAWFAVELNEKTRTIWDLKHVLLSDLHVLQDYQAKDGISLSMDGFELLDETPINILRDGDLVDIKLDTVSSRPLAKEPLAHVTGKTKQAIKDSHSTDLPAKRKRYETSSSESSESSGSSSESSTTSDSSSSSSSDASSESESDSDDAGHFRVEATSKLTRPFEKELVRSSKTDSSKTVLPKAVPPGFGKPATRSRNLRRRRKRLHESEHNPETGPPLGTSSANAIPIGEGVEYSETINDTIEDELDESAPSTTPQLMMLSYRNKNKKKGFRQLITKPLPQKIRFDAGIEAIDVNTTIPPAPPAPIMDQYVSEENTAVAPSLPHLIPPSERQHLPSNLFVTFVDVEEGLNPKKKKKTQHRRDQVSLEQHNTYEPQQDVLDYGCPQDSNAVPQNSINPMPVSHSPKDPSIAYIEKHWPSFVRVTEKSQLQPETLVGWKALAVNPLTCTPEMLLTLGHITEIDDAHVKVQLIHRPAQTSFGGMLDDSEGTSEETFIWEDVFALDWKSIIDV</sequence>
<dbReference type="HOGENOM" id="CLU_017235_0_0_1"/>
<protein>
    <submittedName>
        <fullName evidence="2">Uncharacterized protein</fullName>
    </submittedName>
</protein>
<accession>F8ND30</accession>
<dbReference type="Proteomes" id="UP000008064">
    <property type="component" value="Unassembled WGS sequence"/>
</dbReference>
<dbReference type="AlphaFoldDB" id="F8ND30"/>
<name>F8ND30_SERL9</name>
<dbReference type="KEGG" id="sla:SERLADRAFT_431589"/>
<proteinExistence type="predicted"/>